<protein>
    <submittedName>
        <fullName evidence="6">Preproalytesin-MA</fullName>
    </submittedName>
</protein>
<organism evidence="6">
    <name type="scientific">Alytes maurus</name>
    <dbReference type="NCBI Taxonomy" id="252290"/>
    <lineage>
        <taxon>Eukaryota</taxon>
        <taxon>Metazoa</taxon>
        <taxon>Chordata</taxon>
        <taxon>Craniata</taxon>
        <taxon>Vertebrata</taxon>
        <taxon>Euteleostomi</taxon>
        <taxon>Amphibia</taxon>
        <taxon>Batrachia</taxon>
        <taxon>Anura</taxon>
        <taxon>Alytidae</taxon>
        <taxon>Alytinae</taxon>
        <taxon>Alytes</taxon>
    </lineage>
</organism>
<accession>I3RU62</accession>
<evidence type="ECO:0000313" key="6">
    <source>
        <dbReference type="EMBL" id="AFK29910.1"/>
    </source>
</evidence>
<reference evidence="6" key="1">
    <citation type="journal article" date="2012" name="Toxicon">
        <title>Antimicrobial peptides and alytesin are co-secreted from the venom of the Midwife toad, Alytes maurus (Alytidae, Anura): Implications for the evolution of frog skin defensive secretions.</title>
        <authorList>
            <person name="Konig E."/>
            <person name="Zhou M."/>
            <person name="Wang L."/>
            <person name="Chen T."/>
            <person name="Bininda-Emonds O.R."/>
            <person name="Shaw C."/>
        </authorList>
    </citation>
    <scope>NUCLEOTIDE SEQUENCE</scope>
</reference>
<dbReference type="AlphaFoldDB" id="I3RU62"/>
<dbReference type="GO" id="GO:0007218">
    <property type="term" value="P:neuropeptide signaling pathway"/>
    <property type="evidence" value="ECO:0007669"/>
    <property type="project" value="InterPro"/>
</dbReference>
<evidence type="ECO:0000256" key="2">
    <source>
        <dbReference type="ARBA" id="ARBA00010012"/>
    </source>
</evidence>
<evidence type="ECO:0000256" key="5">
    <source>
        <dbReference type="SAM" id="SignalP"/>
    </source>
</evidence>
<feature type="signal peptide" evidence="5">
    <location>
        <begin position="1"/>
        <end position="29"/>
    </location>
</feature>
<dbReference type="GO" id="GO:0005576">
    <property type="term" value="C:extracellular region"/>
    <property type="evidence" value="ECO:0007669"/>
    <property type="project" value="UniProtKB-SubCell"/>
</dbReference>
<keyword evidence="4" id="KW-0027">Amidation</keyword>
<comment type="subcellular location">
    <subcellularLocation>
        <location evidence="1">Secreted</location>
    </subcellularLocation>
</comment>
<sequence length="119" mass="13576">MSAIPLTKILPLGFLLHLLLFSFISFSNCMEFVADTSNQDRINLQGRLGTQWAVGHLMGKKSLQDLDLEEPANFAQRNIESLRNAILQEPRRAPSVRELQGAQRVLRKILEQYLKNTQN</sequence>
<evidence type="ECO:0000256" key="4">
    <source>
        <dbReference type="ARBA" id="ARBA00022815"/>
    </source>
</evidence>
<keyword evidence="3" id="KW-0964">Secreted</keyword>
<feature type="chain" id="PRO_5003678970" evidence="5">
    <location>
        <begin position="30"/>
        <end position="119"/>
    </location>
</feature>
<evidence type="ECO:0000256" key="3">
    <source>
        <dbReference type="ARBA" id="ARBA00022525"/>
    </source>
</evidence>
<dbReference type="PROSITE" id="PS00257">
    <property type="entry name" value="BOMBESIN"/>
    <property type="match status" value="1"/>
</dbReference>
<dbReference type="InterPro" id="IPR000874">
    <property type="entry name" value="Bombesin"/>
</dbReference>
<comment type="similarity">
    <text evidence="2">Belongs to the bombesin/neuromedin-B/ranatensin family.</text>
</comment>
<evidence type="ECO:0000256" key="1">
    <source>
        <dbReference type="ARBA" id="ARBA00004613"/>
    </source>
</evidence>
<name>I3RU62_9ANUR</name>
<dbReference type="Pfam" id="PF02044">
    <property type="entry name" value="Bombesin"/>
    <property type="match status" value="1"/>
</dbReference>
<dbReference type="EMBL" id="JQ728674">
    <property type="protein sequence ID" value="AFK29910.1"/>
    <property type="molecule type" value="mRNA"/>
</dbReference>
<keyword evidence="5" id="KW-0732">Signal</keyword>
<reference evidence="6" key="2">
    <citation type="submission" date="2012-02" db="EMBL/GenBank/DDBJ databases">
        <authorList>
            <person name="Balcazar J."/>
        </authorList>
    </citation>
    <scope>NUCLEOTIDE SEQUENCE</scope>
</reference>
<proteinExistence type="evidence at transcript level"/>